<dbReference type="AlphaFoldDB" id="A0A7I7UM78"/>
<dbReference type="EMBL" id="AP022599">
    <property type="protein sequence ID" value="BBY82485.1"/>
    <property type="molecule type" value="Genomic_DNA"/>
</dbReference>
<protein>
    <submittedName>
        <fullName evidence="2">Uncharacterized protein</fullName>
    </submittedName>
</protein>
<accession>A0A7I7UM78</accession>
<dbReference type="Proteomes" id="UP000467252">
    <property type="component" value="Chromosome"/>
</dbReference>
<proteinExistence type="predicted"/>
<feature type="region of interest" description="Disordered" evidence="1">
    <location>
        <begin position="14"/>
        <end position="76"/>
    </location>
</feature>
<evidence type="ECO:0000313" key="2">
    <source>
        <dbReference type="EMBL" id="BBY82485.1"/>
    </source>
</evidence>
<keyword evidence="3" id="KW-1185">Reference proteome</keyword>
<gene>
    <name evidence="2" type="ORF">MPUL_36430</name>
</gene>
<sequence>MHVDLAQMAQLRDELGDVHPGPAVNLGWELPGHHRHPHVTDDSDDGRPPQPPMWDRRRNDGVNGWPFTEPADRFET</sequence>
<reference evidence="2 3" key="1">
    <citation type="journal article" date="2019" name="Emerg. Microbes Infect.">
        <title>Comprehensive subspecies identification of 175 nontuberculous mycobacteria species based on 7547 genomic profiles.</title>
        <authorList>
            <person name="Matsumoto Y."/>
            <person name="Kinjo T."/>
            <person name="Motooka D."/>
            <person name="Nabeya D."/>
            <person name="Jung N."/>
            <person name="Uechi K."/>
            <person name="Horii T."/>
            <person name="Iida T."/>
            <person name="Fujita J."/>
            <person name="Nakamura S."/>
        </authorList>
    </citation>
    <scope>NUCLEOTIDE SEQUENCE [LARGE SCALE GENOMIC DNA]</scope>
    <source>
        <strain evidence="2 3">JCM 6370</strain>
    </source>
</reference>
<evidence type="ECO:0000256" key="1">
    <source>
        <dbReference type="SAM" id="MobiDB-lite"/>
    </source>
</evidence>
<feature type="compositionally biased region" description="Basic and acidic residues" evidence="1">
    <location>
        <begin position="38"/>
        <end position="47"/>
    </location>
</feature>
<name>A0A7I7UM78_MYCPV</name>
<organism evidence="2 3">
    <name type="scientific">Mycolicibacterium pulveris</name>
    <name type="common">Mycobacterium pulveris</name>
    <dbReference type="NCBI Taxonomy" id="36813"/>
    <lineage>
        <taxon>Bacteria</taxon>
        <taxon>Bacillati</taxon>
        <taxon>Actinomycetota</taxon>
        <taxon>Actinomycetes</taxon>
        <taxon>Mycobacteriales</taxon>
        <taxon>Mycobacteriaceae</taxon>
        <taxon>Mycolicibacterium</taxon>
    </lineage>
</organism>
<evidence type="ECO:0000313" key="3">
    <source>
        <dbReference type="Proteomes" id="UP000467252"/>
    </source>
</evidence>